<dbReference type="Gene3D" id="1.20.5.1930">
    <property type="match status" value="1"/>
</dbReference>
<dbReference type="InterPro" id="IPR050482">
    <property type="entry name" value="Sensor_HK_TwoCompSys"/>
</dbReference>
<feature type="domain" description="Signal transduction histidine kinase subgroup 3 dimerisation and phosphoacceptor" evidence="10">
    <location>
        <begin position="186"/>
        <end position="248"/>
    </location>
</feature>
<evidence type="ECO:0000256" key="9">
    <source>
        <dbReference type="SAM" id="Phobius"/>
    </source>
</evidence>
<keyword evidence="6" id="KW-0418">Kinase</keyword>
<dbReference type="PANTHER" id="PTHR24421">
    <property type="entry name" value="NITRATE/NITRITE SENSOR PROTEIN NARX-RELATED"/>
    <property type="match status" value="1"/>
</dbReference>
<dbReference type="EMBL" id="ASHX02000001">
    <property type="protein sequence ID" value="OEJ94322.1"/>
    <property type="molecule type" value="Genomic_DNA"/>
</dbReference>
<dbReference type="eggNOG" id="COG4585">
    <property type="taxonomic scope" value="Bacteria"/>
</dbReference>
<dbReference type="OrthoDB" id="5241784at2"/>
<keyword evidence="9" id="KW-1133">Transmembrane helix</keyword>
<dbReference type="AlphaFoldDB" id="A0A1D3DPS0"/>
<keyword evidence="5" id="KW-0547">Nucleotide-binding</keyword>
<evidence type="ECO:0000256" key="1">
    <source>
        <dbReference type="ARBA" id="ARBA00000085"/>
    </source>
</evidence>
<keyword evidence="3" id="KW-0597">Phosphoprotein</keyword>
<sequence>MAPAGKWNAPPGVRWGLAGLALLVAGSAATAAVEEGVALGGGWELLAGLPLVVVVAVLTLVQCEPPPRRVPYGWRLALLGVQAVLTYVLVISLPGSWLGLSGLLAGAALCALPPLPGSVLAVAVAGSGPLLVAAGWVAAPPGGGVAAALRAVVTACAVCTVARLAMVVARVHGAREQAARLAAQRERQRLRRDLHDLVGSSLAAIAVQAESVLRAGPPGGAGVEELRRALVTAVGLARRAHHDVRVLCDPEEGAVPLLDEVHQASRALSCAGLAVRVVAPPAVEADAAVVECLRAVLREAVANVLQHSRATRCAIVLEAGAAGVRLVVRNDGVAPPGGERPRRGTGLVGLRARVGALGGVFGVDTDGGTFTVSAVFPSDPTEIPRASE</sequence>
<dbReference type="GO" id="GO:0000155">
    <property type="term" value="F:phosphorelay sensor kinase activity"/>
    <property type="evidence" value="ECO:0007669"/>
    <property type="project" value="InterPro"/>
</dbReference>
<reference evidence="11 12" key="1">
    <citation type="journal article" date="2013" name="Genome Announc.">
        <title>Genome Sequence of Streptomyces violaceusniger Strain SPC6, a Halotolerant Streptomycete That Exhibits Rapid Growth and Development.</title>
        <authorList>
            <person name="Chen X."/>
            <person name="Zhang B."/>
            <person name="Zhang W."/>
            <person name="Wu X."/>
            <person name="Zhang M."/>
            <person name="Chen T."/>
            <person name="Liu G."/>
            <person name="Dyson P."/>
        </authorList>
    </citation>
    <scope>NUCLEOTIDE SEQUENCE [LARGE SCALE GENOMIC DNA]</scope>
    <source>
        <strain evidence="11 12">SPC6</strain>
    </source>
</reference>
<comment type="catalytic activity">
    <reaction evidence="1">
        <text>ATP + protein L-histidine = ADP + protein N-phospho-L-histidine.</text>
        <dbReference type="EC" id="2.7.13.3"/>
    </reaction>
</comment>
<comment type="caution">
    <text evidence="11">The sequence shown here is derived from an EMBL/GenBank/DDBJ whole genome shotgun (WGS) entry which is preliminary data.</text>
</comment>
<dbReference type="Proteomes" id="UP000095329">
    <property type="component" value="Unassembled WGS sequence"/>
</dbReference>
<feature type="transmembrane region" description="Helical" evidence="9">
    <location>
        <begin position="41"/>
        <end position="60"/>
    </location>
</feature>
<dbReference type="STRING" id="1306406.J116_007405"/>
<evidence type="ECO:0000313" key="11">
    <source>
        <dbReference type="EMBL" id="OEJ94322.1"/>
    </source>
</evidence>
<evidence type="ECO:0000259" key="10">
    <source>
        <dbReference type="Pfam" id="PF07730"/>
    </source>
</evidence>
<keyword evidence="12" id="KW-1185">Reference proteome</keyword>
<dbReference type="Gene3D" id="3.30.565.10">
    <property type="entry name" value="Histidine kinase-like ATPase, C-terminal domain"/>
    <property type="match status" value="1"/>
</dbReference>
<evidence type="ECO:0000256" key="4">
    <source>
        <dbReference type="ARBA" id="ARBA00022679"/>
    </source>
</evidence>
<evidence type="ECO:0000256" key="5">
    <source>
        <dbReference type="ARBA" id="ARBA00022741"/>
    </source>
</evidence>
<keyword evidence="9" id="KW-0812">Transmembrane</keyword>
<keyword evidence="7" id="KW-0067">ATP-binding</keyword>
<evidence type="ECO:0000256" key="3">
    <source>
        <dbReference type="ARBA" id="ARBA00022553"/>
    </source>
</evidence>
<feature type="transmembrane region" description="Helical" evidence="9">
    <location>
        <begin position="72"/>
        <end position="90"/>
    </location>
</feature>
<organism evidence="11 12">
    <name type="scientific">Streptomyces thermolilacinus SPC6</name>
    <dbReference type="NCBI Taxonomy" id="1306406"/>
    <lineage>
        <taxon>Bacteria</taxon>
        <taxon>Bacillati</taxon>
        <taxon>Actinomycetota</taxon>
        <taxon>Actinomycetes</taxon>
        <taxon>Kitasatosporales</taxon>
        <taxon>Streptomycetaceae</taxon>
        <taxon>Streptomyces</taxon>
    </lineage>
</organism>
<evidence type="ECO:0000313" key="12">
    <source>
        <dbReference type="Proteomes" id="UP000095329"/>
    </source>
</evidence>
<dbReference type="GO" id="GO:0006457">
    <property type="term" value="P:protein folding"/>
    <property type="evidence" value="ECO:0007669"/>
    <property type="project" value="InterPro"/>
</dbReference>
<dbReference type="InterPro" id="IPR018370">
    <property type="entry name" value="Chaperonin_Cpn60_CS"/>
</dbReference>
<keyword evidence="9" id="KW-0472">Membrane</keyword>
<dbReference type="GO" id="GO:0005524">
    <property type="term" value="F:ATP binding"/>
    <property type="evidence" value="ECO:0007669"/>
    <property type="project" value="UniProtKB-KW"/>
</dbReference>
<dbReference type="GO" id="GO:0046983">
    <property type="term" value="F:protein dimerization activity"/>
    <property type="evidence" value="ECO:0007669"/>
    <property type="project" value="InterPro"/>
</dbReference>
<dbReference type="PROSITE" id="PS00296">
    <property type="entry name" value="CHAPERONINS_CPN60"/>
    <property type="match status" value="1"/>
</dbReference>
<dbReference type="CDD" id="cd16917">
    <property type="entry name" value="HATPase_UhpB-NarQ-NarX-like"/>
    <property type="match status" value="1"/>
</dbReference>
<evidence type="ECO:0000256" key="6">
    <source>
        <dbReference type="ARBA" id="ARBA00022777"/>
    </source>
</evidence>
<feature type="transmembrane region" description="Helical" evidence="9">
    <location>
        <begin position="145"/>
        <end position="165"/>
    </location>
</feature>
<keyword evidence="4" id="KW-0808">Transferase</keyword>
<dbReference type="InterPro" id="IPR011712">
    <property type="entry name" value="Sig_transdc_His_kin_sub3_dim/P"/>
</dbReference>
<keyword evidence="8" id="KW-0902">Two-component regulatory system</keyword>
<dbReference type="EC" id="2.7.13.3" evidence="2"/>
<evidence type="ECO:0000256" key="7">
    <source>
        <dbReference type="ARBA" id="ARBA00022840"/>
    </source>
</evidence>
<dbReference type="RefSeq" id="WP_069818290.1">
    <property type="nucleotide sequence ID" value="NZ_ASHX02000001.1"/>
</dbReference>
<dbReference type="SUPFAM" id="SSF55874">
    <property type="entry name" value="ATPase domain of HSP90 chaperone/DNA topoisomerase II/histidine kinase"/>
    <property type="match status" value="1"/>
</dbReference>
<protein>
    <recommendedName>
        <fullName evidence="2">histidine kinase</fullName>
        <ecNumber evidence="2">2.7.13.3</ecNumber>
    </recommendedName>
</protein>
<dbReference type="GO" id="GO:0016020">
    <property type="term" value="C:membrane"/>
    <property type="evidence" value="ECO:0007669"/>
    <property type="project" value="InterPro"/>
</dbReference>
<evidence type="ECO:0000256" key="2">
    <source>
        <dbReference type="ARBA" id="ARBA00012438"/>
    </source>
</evidence>
<dbReference type="PANTHER" id="PTHR24421:SF10">
    <property type="entry name" value="NITRATE_NITRITE SENSOR PROTEIN NARQ"/>
    <property type="match status" value="1"/>
</dbReference>
<name>A0A1D3DPS0_9ACTN</name>
<accession>A0A1D3DPS0</accession>
<proteinExistence type="predicted"/>
<gene>
    <name evidence="11" type="ORF">J116_007405</name>
</gene>
<dbReference type="InterPro" id="IPR036890">
    <property type="entry name" value="HATPase_C_sf"/>
</dbReference>
<evidence type="ECO:0000256" key="8">
    <source>
        <dbReference type="ARBA" id="ARBA00023012"/>
    </source>
</evidence>
<dbReference type="Pfam" id="PF07730">
    <property type="entry name" value="HisKA_3"/>
    <property type="match status" value="1"/>
</dbReference>